<sequence>MLRYDWLYNLMVSTKMLARSCSSGRKRPNYYQVQCVRFVVHTDKTSNSVVEVHLFKLLKRKGCNVKDWGKKFLGLPDRSLLLESLYVNCKFSSSSYIFSNGVQ</sequence>
<gene>
    <name evidence="1" type="ORF">F8388_002136</name>
    <name evidence="2" type="ORF">G4B88_024149</name>
</gene>
<keyword evidence="4" id="KW-1185">Reference proteome</keyword>
<comment type="caution">
    <text evidence="1">The sequence shown here is derived from an EMBL/GenBank/DDBJ whole genome shotgun (WGS) entry which is preliminary data.</text>
</comment>
<dbReference type="AlphaFoldDB" id="A0A7J6EZ12"/>
<dbReference type="EMBL" id="JAATIP010000174">
    <property type="protein sequence ID" value="KAF4363595.1"/>
    <property type="molecule type" value="Genomic_DNA"/>
</dbReference>
<evidence type="ECO:0000313" key="3">
    <source>
        <dbReference type="Proteomes" id="UP000525078"/>
    </source>
</evidence>
<proteinExistence type="predicted"/>
<accession>A0A7J6EZ12</accession>
<evidence type="ECO:0000313" key="1">
    <source>
        <dbReference type="EMBL" id="KAF4363595.1"/>
    </source>
</evidence>
<evidence type="ECO:0000313" key="4">
    <source>
        <dbReference type="Proteomes" id="UP000583929"/>
    </source>
</evidence>
<dbReference type="Proteomes" id="UP000583929">
    <property type="component" value="Unassembled WGS sequence"/>
</dbReference>
<name>A0A7J6EZ12_CANSA</name>
<dbReference type="Proteomes" id="UP000525078">
    <property type="component" value="Unassembled WGS sequence"/>
</dbReference>
<feature type="non-terminal residue" evidence="1">
    <location>
        <position position="1"/>
    </location>
</feature>
<dbReference type="EMBL" id="JAATIQ010000066">
    <property type="protein sequence ID" value="KAF4389868.1"/>
    <property type="molecule type" value="Genomic_DNA"/>
</dbReference>
<reference evidence="3 4" key="1">
    <citation type="journal article" date="2020" name="bioRxiv">
        <title>Sequence and annotation of 42 cannabis genomes reveals extensive copy number variation in cannabinoid synthesis and pathogen resistance genes.</title>
        <authorList>
            <person name="Mckernan K.J."/>
            <person name="Helbert Y."/>
            <person name="Kane L.T."/>
            <person name="Ebling H."/>
            <person name="Zhang L."/>
            <person name="Liu B."/>
            <person name="Eaton Z."/>
            <person name="Mclaughlin S."/>
            <person name="Kingan S."/>
            <person name="Baybayan P."/>
            <person name="Concepcion G."/>
            <person name="Jordan M."/>
            <person name="Riva A."/>
            <person name="Barbazuk W."/>
            <person name="Harkins T."/>
        </authorList>
    </citation>
    <scope>NUCLEOTIDE SEQUENCE [LARGE SCALE GENOMIC DNA]</scope>
    <source>
        <strain evidence="3 4">cv. Jamaican Lion 4</strain>
        <strain evidence="2">Father</strain>
        <strain evidence="1">Mother</strain>
        <tissue evidence="1">Leaf</tissue>
    </source>
</reference>
<evidence type="ECO:0000313" key="2">
    <source>
        <dbReference type="EMBL" id="KAF4389868.1"/>
    </source>
</evidence>
<protein>
    <submittedName>
        <fullName evidence="1">Uncharacterized protein</fullName>
    </submittedName>
</protein>
<organism evidence="1 3">
    <name type="scientific">Cannabis sativa</name>
    <name type="common">Hemp</name>
    <name type="synonym">Marijuana</name>
    <dbReference type="NCBI Taxonomy" id="3483"/>
    <lineage>
        <taxon>Eukaryota</taxon>
        <taxon>Viridiplantae</taxon>
        <taxon>Streptophyta</taxon>
        <taxon>Embryophyta</taxon>
        <taxon>Tracheophyta</taxon>
        <taxon>Spermatophyta</taxon>
        <taxon>Magnoliopsida</taxon>
        <taxon>eudicotyledons</taxon>
        <taxon>Gunneridae</taxon>
        <taxon>Pentapetalae</taxon>
        <taxon>rosids</taxon>
        <taxon>fabids</taxon>
        <taxon>Rosales</taxon>
        <taxon>Cannabaceae</taxon>
        <taxon>Cannabis</taxon>
    </lineage>
</organism>